<dbReference type="Proteomes" id="UP000295371">
    <property type="component" value="Unassembled WGS sequence"/>
</dbReference>
<evidence type="ECO:0000313" key="7">
    <source>
        <dbReference type="EMBL" id="TDT33762.1"/>
    </source>
</evidence>
<dbReference type="RefSeq" id="WP_166649160.1">
    <property type="nucleotide sequence ID" value="NZ_CP171129.1"/>
</dbReference>
<protein>
    <recommendedName>
        <fullName evidence="6">DUF1707 domain-containing protein</fullName>
    </recommendedName>
</protein>
<organism evidence="7 8">
    <name type="scientific">Naumannella halotolerans</name>
    <dbReference type="NCBI Taxonomy" id="993414"/>
    <lineage>
        <taxon>Bacteria</taxon>
        <taxon>Bacillati</taxon>
        <taxon>Actinomycetota</taxon>
        <taxon>Actinomycetes</taxon>
        <taxon>Propionibacteriales</taxon>
        <taxon>Propionibacteriaceae</taxon>
        <taxon>Naumannella</taxon>
    </lineage>
</organism>
<comment type="subcellular location">
    <subcellularLocation>
        <location evidence="1">Membrane</location>
        <topology evidence="1">Multi-pass membrane protein</topology>
    </subcellularLocation>
</comment>
<dbReference type="Pfam" id="PF08044">
    <property type="entry name" value="DUF1707"/>
    <property type="match status" value="1"/>
</dbReference>
<sequence>MGAMDEYTGQQQRVGNVERERAEHFLQDAYAEGRIDEDEFSQRIDLAMNARTRGDLNAAFTDLVPAAAPFFGPHPVYRPPANRNSADVPGAKATAGITHLLPFISWIIGPAFVYVISPQGSYVKREAAKSFNWTLVSSLVFFLLTLLTVVMPFDLDFLVGAGWITWVAMTIVGSVQAFSGANWANPLMRLSPWKPLSEK</sequence>
<feature type="transmembrane region" description="Helical" evidence="5">
    <location>
        <begin position="163"/>
        <end position="184"/>
    </location>
</feature>
<evidence type="ECO:0000256" key="3">
    <source>
        <dbReference type="ARBA" id="ARBA00022989"/>
    </source>
</evidence>
<evidence type="ECO:0000256" key="4">
    <source>
        <dbReference type="ARBA" id="ARBA00023136"/>
    </source>
</evidence>
<keyword evidence="2 5" id="KW-0812">Transmembrane</keyword>
<name>A0A4R7J8E0_9ACTN</name>
<dbReference type="EMBL" id="SOAW01000001">
    <property type="protein sequence ID" value="TDT33762.1"/>
    <property type="molecule type" value="Genomic_DNA"/>
</dbReference>
<evidence type="ECO:0000256" key="1">
    <source>
        <dbReference type="ARBA" id="ARBA00004141"/>
    </source>
</evidence>
<feature type="transmembrane region" description="Helical" evidence="5">
    <location>
        <begin position="131"/>
        <end position="151"/>
    </location>
</feature>
<accession>A0A4R7J8E0</accession>
<keyword evidence="4 5" id="KW-0472">Membrane</keyword>
<evidence type="ECO:0000256" key="5">
    <source>
        <dbReference type="SAM" id="Phobius"/>
    </source>
</evidence>
<keyword evidence="8" id="KW-1185">Reference proteome</keyword>
<comment type="caution">
    <text evidence="7">The sequence shown here is derived from an EMBL/GenBank/DDBJ whole genome shotgun (WGS) entry which is preliminary data.</text>
</comment>
<evidence type="ECO:0000313" key="8">
    <source>
        <dbReference type="Proteomes" id="UP000295371"/>
    </source>
</evidence>
<dbReference type="AlphaFoldDB" id="A0A4R7J8E0"/>
<dbReference type="InterPro" id="IPR019109">
    <property type="entry name" value="MamF_MmsF"/>
</dbReference>
<gene>
    <name evidence="7" type="ORF">CLV29_1392</name>
</gene>
<evidence type="ECO:0000256" key="2">
    <source>
        <dbReference type="ARBA" id="ARBA00022692"/>
    </source>
</evidence>
<proteinExistence type="predicted"/>
<evidence type="ECO:0000259" key="6">
    <source>
        <dbReference type="Pfam" id="PF08044"/>
    </source>
</evidence>
<dbReference type="Pfam" id="PF09685">
    <property type="entry name" value="MamF_MmsF"/>
    <property type="match status" value="1"/>
</dbReference>
<feature type="domain" description="DUF1707" evidence="6">
    <location>
        <begin position="13"/>
        <end position="63"/>
    </location>
</feature>
<reference evidence="7 8" key="1">
    <citation type="submission" date="2019-03" db="EMBL/GenBank/DDBJ databases">
        <title>Genomic Encyclopedia of Archaeal and Bacterial Type Strains, Phase II (KMG-II): from individual species to whole genera.</title>
        <authorList>
            <person name="Goeker M."/>
        </authorList>
    </citation>
    <scope>NUCLEOTIDE SEQUENCE [LARGE SCALE GENOMIC DNA]</scope>
    <source>
        <strain evidence="7 8">DSM 24323</strain>
    </source>
</reference>
<dbReference type="InterPro" id="IPR012551">
    <property type="entry name" value="DUF1707_SHOCT-like"/>
</dbReference>
<keyword evidence="3 5" id="KW-1133">Transmembrane helix</keyword>